<dbReference type="Pfam" id="PF25053">
    <property type="entry name" value="DUF7791"/>
    <property type="match status" value="1"/>
</dbReference>
<keyword evidence="3" id="KW-0812">Transmembrane</keyword>
<evidence type="ECO:0000256" key="1">
    <source>
        <dbReference type="ARBA" id="ARBA00022737"/>
    </source>
</evidence>
<keyword evidence="6" id="KW-1185">Reference proteome</keyword>
<dbReference type="InterPro" id="IPR056693">
    <property type="entry name" value="DUF7791"/>
</dbReference>
<evidence type="ECO:0000256" key="3">
    <source>
        <dbReference type="SAM" id="Phobius"/>
    </source>
</evidence>
<keyword evidence="3" id="KW-1133">Transmembrane helix</keyword>
<sequence>MEKITEHINSLNTHILSSDRRYPENQASSESQDALRALATDCRQVANDLLALLNDLKINEDIQGSRRKWETFRKAVVTQNPKHKDKIKSLERKLDALQKQINRRLVSMMSDQQSTIFLMLDSLTNDQMTRFKENILWQIEASKSTMENTRAIGTISDMLSKLTALAYEQKSLDVINSLNFATRGERQSNVTEAYPYTFKWIFEEHELNGEGTAGTGELDTNSDSDSEKVFTLRPQTGFLTWLRYRSDIYWISGKAGSGKSTLMKYIVENARTKEKLESWAGQAKVVTASCFFSSSGDSLQKSQQGLLQSFLYEVLSQCPDLVPALCSSRCHDFGSNSRRWSQGELMKVFEQLIEQTPSLKLCFFVDGLDEFEGNHKEIVYALNALAKSPNVKICLSSRPLNVFQKAYGNSDQKLRLEEITKADIRLYVNKMLEADSDYIQLATVDARCKELKKDIASNAQGVFLWVRLVVSDLLRGLGNEDDIGDLQKRLWRLPNDLEDYYHLMLLRIDEFYRDEAAELFQLTREAVGPLHVLTITFYKLEKLESGYASKNNLHAQIHMETSVKECRRLLNTRCQGLLVANRQTVSYLHGTVRAFLSTAKMDKLLTSWSRPSFNATMSLLKATLAQMKLVGIREQRFRSVDVTEEEEFVTYLRTFMLYAHRLEDHHRISEVALIEELDSVGWTFVERVRVSYIPGEDRGHWTNWLSILKSTRRTPRIENFLDFAVQEGLHLYVSLKLQAQPHLIKVKPSHPLLDSALQPMYFRSSSDHRSVMVKLLLDRGARPTDTVRSEAMHRWRRRTVFAKHLRQIYLQRLIPTEDQYRITELMLEYGALSGFGLWYISMDDDEGYPERLTVPKMLRTVFPYEKADHLESILMRTQSSGLLRYINWKAYIARGWYFFDDTIYAALFLVIPAIPDLIRAFIFTILITLLSFPALALLGPLPGLIRLAVFGVALFGLFGSIALVTVWHVFRGLLGRNVDPPMG</sequence>
<feature type="transmembrane region" description="Helical" evidence="3">
    <location>
        <begin position="921"/>
        <end position="941"/>
    </location>
</feature>
<dbReference type="Proteomes" id="UP000664534">
    <property type="component" value="Unassembled WGS sequence"/>
</dbReference>
<keyword evidence="2" id="KW-0175">Coiled coil</keyword>
<dbReference type="AlphaFoldDB" id="A0A8H3IBG9"/>
<dbReference type="PANTHER" id="PTHR10039:SF5">
    <property type="entry name" value="NACHT DOMAIN-CONTAINING PROTEIN"/>
    <property type="match status" value="1"/>
</dbReference>
<dbReference type="OrthoDB" id="443402at2759"/>
<dbReference type="PROSITE" id="PS50837">
    <property type="entry name" value="NACHT"/>
    <property type="match status" value="1"/>
</dbReference>
<evidence type="ECO:0000259" key="4">
    <source>
        <dbReference type="PROSITE" id="PS50837"/>
    </source>
</evidence>
<proteinExistence type="predicted"/>
<keyword evidence="3" id="KW-0472">Membrane</keyword>
<organism evidence="5 6">
    <name type="scientific">Imshaugia aleurites</name>
    <dbReference type="NCBI Taxonomy" id="172621"/>
    <lineage>
        <taxon>Eukaryota</taxon>
        <taxon>Fungi</taxon>
        <taxon>Dikarya</taxon>
        <taxon>Ascomycota</taxon>
        <taxon>Pezizomycotina</taxon>
        <taxon>Lecanoromycetes</taxon>
        <taxon>OSLEUM clade</taxon>
        <taxon>Lecanoromycetidae</taxon>
        <taxon>Lecanorales</taxon>
        <taxon>Lecanorineae</taxon>
        <taxon>Parmeliaceae</taxon>
        <taxon>Imshaugia</taxon>
    </lineage>
</organism>
<feature type="transmembrane region" description="Helical" evidence="3">
    <location>
        <begin position="947"/>
        <end position="970"/>
    </location>
</feature>
<keyword evidence="1" id="KW-0677">Repeat</keyword>
<dbReference type="InterPro" id="IPR056884">
    <property type="entry name" value="NPHP3-like_N"/>
</dbReference>
<accession>A0A8H3IBG9</accession>
<dbReference type="EMBL" id="CAJPDT010000006">
    <property type="protein sequence ID" value="CAF9910055.1"/>
    <property type="molecule type" value="Genomic_DNA"/>
</dbReference>
<feature type="coiled-coil region" evidence="2">
    <location>
        <begin position="80"/>
        <end position="107"/>
    </location>
</feature>
<name>A0A8H3IBG9_9LECA</name>
<evidence type="ECO:0000313" key="6">
    <source>
        <dbReference type="Proteomes" id="UP000664534"/>
    </source>
</evidence>
<dbReference type="Pfam" id="PF24883">
    <property type="entry name" value="NPHP3_N"/>
    <property type="match status" value="1"/>
</dbReference>
<reference evidence="5" key="1">
    <citation type="submission" date="2021-03" db="EMBL/GenBank/DDBJ databases">
        <authorList>
            <person name="Tagirdzhanova G."/>
        </authorList>
    </citation>
    <scope>NUCLEOTIDE SEQUENCE</scope>
</reference>
<comment type="caution">
    <text evidence="5">The sequence shown here is derived from an EMBL/GenBank/DDBJ whole genome shotgun (WGS) entry which is preliminary data.</text>
</comment>
<dbReference type="PANTHER" id="PTHR10039">
    <property type="entry name" value="AMELOGENIN"/>
    <property type="match status" value="1"/>
</dbReference>
<dbReference type="InterPro" id="IPR007111">
    <property type="entry name" value="NACHT_NTPase"/>
</dbReference>
<gene>
    <name evidence="5" type="ORF">IMSHALPRED_008540</name>
</gene>
<evidence type="ECO:0000313" key="5">
    <source>
        <dbReference type="EMBL" id="CAF9910055.1"/>
    </source>
</evidence>
<feature type="domain" description="NACHT" evidence="4">
    <location>
        <begin position="247"/>
        <end position="399"/>
    </location>
</feature>
<dbReference type="InterPro" id="IPR027417">
    <property type="entry name" value="P-loop_NTPase"/>
</dbReference>
<dbReference type="Gene3D" id="3.40.50.300">
    <property type="entry name" value="P-loop containing nucleotide triphosphate hydrolases"/>
    <property type="match status" value="1"/>
</dbReference>
<dbReference type="SUPFAM" id="SSF52540">
    <property type="entry name" value="P-loop containing nucleoside triphosphate hydrolases"/>
    <property type="match status" value="1"/>
</dbReference>
<evidence type="ECO:0000256" key="2">
    <source>
        <dbReference type="SAM" id="Coils"/>
    </source>
</evidence>
<protein>
    <recommendedName>
        <fullName evidence="4">NACHT domain-containing protein</fullName>
    </recommendedName>
</protein>